<feature type="domain" description="Helicase C-terminal" evidence="7">
    <location>
        <begin position="206"/>
        <end position="376"/>
    </location>
</feature>
<dbReference type="InterPro" id="IPR014001">
    <property type="entry name" value="Helicase_ATP-bd"/>
</dbReference>
<feature type="domain" description="Helicase ATP-binding" evidence="6">
    <location>
        <begin position="18"/>
        <end position="180"/>
    </location>
</feature>
<evidence type="ECO:0000256" key="5">
    <source>
        <dbReference type="ARBA" id="ARBA00022840"/>
    </source>
</evidence>
<proteinExistence type="inferred from homology"/>
<keyword evidence="2" id="KW-0547">Nucleotide-binding</keyword>
<dbReference type="PANTHER" id="PTHR18934:SF99">
    <property type="entry name" value="ATP-DEPENDENT RNA HELICASE DHX37-RELATED"/>
    <property type="match status" value="1"/>
</dbReference>
<dbReference type="SMART" id="SM00487">
    <property type="entry name" value="DEXDc"/>
    <property type="match status" value="1"/>
</dbReference>
<evidence type="ECO:0000256" key="1">
    <source>
        <dbReference type="ARBA" id="ARBA00008792"/>
    </source>
</evidence>
<dbReference type="InterPro" id="IPR007502">
    <property type="entry name" value="Helicase-assoc_dom"/>
</dbReference>
<keyword evidence="5" id="KW-0067">ATP-binding</keyword>
<dbReference type="Pfam" id="PF00271">
    <property type="entry name" value="Helicase_C"/>
    <property type="match status" value="1"/>
</dbReference>
<dbReference type="InterPro" id="IPR027417">
    <property type="entry name" value="P-loop_NTPase"/>
</dbReference>
<dbReference type="GO" id="GO:0003723">
    <property type="term" value="F:RNA binding"/>
    <property type="evidence" value="ECO:0007669"/>
    <property type="project" value="TreeGrafter"/>
</dbReference>
<dbReference type="PANTHER" id="PTHR18934">
    <property type="entry name" value="ATP-DEPENDENT RNA HELICASE"/>
    <property type="match status" value="1"/>
</dbReference>
<evidence type="ECO:0000256" key="2">
    <source>
        <dbReference type="ARBA" id="ARBA00022741"/>
    </source>
</evidence>
<dbReference type="InterPro" id="IPR011709">
    <property type="entry name" value="DEAD-box_helicase_OB_fold"/>
</dbReference>
<comment type="similarity">
    <text evidence="1">Belongs to the DEAD box helicase family. DEAH subfamily.</text>
</comment>
<dbReference type="Pfam" id="PF07717">
    <property type="entry name" value="OB_NTP_bind"/>
    <property type="match status" value="1"/>
</dbReference>
<dbReference type="PROSITE" id="PS00690">
    <property type="entry name" value="DEAH_ATP_HELICASE"/>
    <property type="match status" value="1"/>
</dbReference>
<organism evidence="8 9">
    <name type="scientific">Candidatus Ornithospirochaeta avicola</name>
    <dbReference type="NCBI Taxonomy" id="2840896"/>
    <lineage>
        <taxon>Bacteria</taxon>
        <taxon>Pseudomonadati</taxon>
        <taxon>Spirochaetota</taxon>
        <taxon>Spirochaetia</taxon>
        <taxon>Spirochaetales</taxon>
        <taxon>Spirochaetaceae</taxon>
        <taxon>Spirochaetaceae incertae sedis</taxon>
        <taxon>Candidatus Ornithospirochaeta</taxon>
    </lineage>
</organism>
<evidence type="ECO:0000256" key="3">
    <source>
        <dbReference type="ARBA" id="ARBA00022801"/>
    </source>
</evidence>
<reference evidence="8" key="1">
    <citation type="journal article" date="2021" name="PeerJ">
        <title>Extensive microbial diversity within the chicken gut microbiome revealed by metagenomics and culture.</title>
        <authorList>
            <person name="Gilroy R."/>
            <person name="Ravi A."/>
            <person name="Getino M."/>
            <person name="Pursley I."/>
            <person name="Horton D.L."/>
            <person name="Alikhan N.F."/>
            <person name="Baker D."/>
            <person name="Gharbi K."/>
            <person name="Hall N."/>
            <person name="Watson M."/>
            <person name="Adriaenssens E.M."/>
            <person name="Foster-Nyarko E."/>
            <person name="Jarju S."/>
            <person name="Secka A."/>
            <person name="Antonio M."/>
            <person name="Oren A."/>
            <person name="Chaudhuri R.R."/>
            <person name="La Ragione R."/>
            <person name="Hildebrand F."/>
            <person name="Pallen M.J."/>
        </authorList>
    </citation>
    <scope>NUCLEOTIDE SEQUENCE</scope>
    <source>
        <strain evidence="8">Gambia11-129</strain>
    </source>
</reference>
<dbReference type="GO" id="GO:0004386">
    <property type="term" value="F:helicase activity"/>
    <property type="evidence" value="ECO:0007669"/>
    <property type="project" value="UniProtKB-KW"/>
</dbReference>
<dbReference type="Gene3D" id="1.20.120.1080">
    <property type="match status" value="1"/>
</dbReference>
<evidence type="ECO:0000256" key="4">
    <source>
        <dbReference type="ARBA" id="ARBA00022806"/>
    </source>
</evidence>
<dbReference type="CDD" id="cd18791">
    <property type="entry name" value="SF2_C_RHA"/>
    <property type="match status" value="1"/>
</dbReference>
<evidence type="ECO:0000259" key="7">
    <source>
        <dbReference type="PROSITE" id="PS51194"/>
    </source>
</evidence>
<evidence type="ECO:0000259" key="6">
    <source>
        <dbReference type="PROSITE" id="PS51192"/>
    </source>
</evidence>
<gene>
    <name evidence="8" type="ORF">IAB12_06705</name>
</gene>
<comment type="caution">
    <text evidence="8">The sequence shown here is derived from an EMBL/GenBank/DDBJ whole genome shotgun (WGS) entry which is preliminary data.</text>
</comment>
<evidence type="ECO:0000313" key="9">
    <source>
        <dbReference type="Proteomes" id="UP000823936"/>
    </source>
</evidence>
<dbReference type="PROSITE" id="PS51192">
    <property type="entry name" value="HELICASE_ATP_BIND_1"/>
    <property type="match status" value="1"/>
</dbReference>
<dbReference type="SUPFAM" id="SSF52540">
    <property type="entry name" value="P-loop containing nucleoside triphosphate hydrolases"/>
    <property type="match status" value="1"/>
</dbReference>
<keyword evidence="3" id="KW-0378">Hydrolase</keyword>
<accession>A0A9D1PVM0</accession>
<dbReference type="Proteomes" id="UP000823936">
    <property type="component" value="Unassembled WGS sequence"/>
</dbReference>
<dbReference type="PROSITE" id="PS51194">
    <property type="entry name" value="HELICASE_CTER"/>
    <property type="match status" value="1"/>
</dbReference>
<dbReference type="Gene3D" id="3.40.50.300">
    <property type="entry name" value="P-loop containing nucleotide triphosphate hydrolases"/>
    <property type="match status" value="2"/>
</dbReference>
<dbReference type="EMBL" id="DXHU01000023">
    <property type="protein sequence ID" value="HIV99446.1"/>
    <property type="molecule type" value="Genomic_DNA"/>
</dbReference>
<dbReference type="InterPro" id="IPR011545">
    <property type="entry name" value="DEAD/DEAH_box_helicase_dom"/>
</dbReference>
<evidence type="ECO:0000313" key="8">
    <source>
        <dbReference type="EMBL" id="HIV99446.1"/>
    </source>
</evidence>
<sequence length="806" mass="92012">MPVDFYSLPVYKHKDEIIKALEENQVIIVESPTGSGKTTQLPLILREAGYDKKGIIGITQPRRIATLNISDFIKKQIGDDKSYVGYSMRFFDTTTAETRIKVMTDGILLQEVKADSTLSRYSVIMVDEAHERSLNIDFILGLLKEITEVRRDLKIIISSATINASSFSSFFSSAPVISISGKVYDVDVRYKSMILEKGREDEYFLKIKKIVDEAIQENPGDILIFLPGEKEIKDLVLMLESSKERKRYQVYPLYGRLSREDQARVFEETKKGKTKIVVSTNIAETSITIDGITTVIDSGLARINYYNQNNFTSALVTTLISRASADQRKGRAGRTKEGRCYRLYSKDNYNARKEYSEEEILHSDLAEVVLRMSELGIYNYESFPFITRPSSRALESAVSTLLEIGAIDERRMLTQIGQMMIKFPLLPRLSRVIVEAVYNYPKVLDDVLVAVSFLSTKQPYALPVGEEAEARSMHEAFQDSRFGDFIGMRRLYGKYTSLEKREDKENFAKHYYLDIQTMDEIVHIHAQLSELISAEGIPLAGGGSIKEYFCCLISGLRQFVARRDSTSYAYRTAGADNIFIHPGSSWFRTMPDYIIAGEIVRTTKLYARTVSPIEKSWIMEVYPLFFEKKEKKKEKKKDRDEKNKAADEDYKKYEMKKSGKKMLPVIPFEDLKSIEARSSERFYLKTGSLVFNNPVKFSKIDMYLSLLKTGSKKQIKGSMSASDKDFYKMLSSLFYVLKGKKGALIYSLTGSEDRYALRPVQSLEEAASETLETLYDAVEYIQKSDKKKKNMIYDCIAKIENALGLR</sequence>
<reference evidence="8" key="2">
    <citation type="submission" date="2021-04" db="EMBL/GenBank/DDBJ databases">
        <authorList>
            <person name="Gilroy R."/>
        </authorList>
    </citation>
    <scope>NUCLEOTIDE SEQUENCE</scope>
    <source>
        <strain evidence="8">Gambia11-129</strain>
    </source>
</reference>
<dbReference type="InterPro" id="IPR001650">
    <property type="entry name" value="Helicase_C-like"/>
</dbReference>
<dbReference type="Pfam" id="PF00270">
    <property type="entry name" value="DEAD"/>
    <property type="match status" value="1"/>
</dbReference>
<dbReference type="AlphaFoldDB" id="A0A9D1PVM0"/>
<dbReference type="SMART" id="SM00847">
    <property type="entry name" value="HA2"/>
    <property type="match status" value="1"/>
</dbReference>
<dbReference type="SMART" id="SM00490">
    <property type="entry name" value="HELICc"/>
    <property type="match status" value="1"/>
</dbReference>
<name>A0A9D1PVM0_9SPIO</name>
<dbReference type="InterPro" id="IPR002464">
    <property type="entry name" value="DNA/RNA_helicase_DEAH_CS"/>
</dbReference>
<protein>
    <submittedName>
        <fullName evidence="8">ATP-dependent RNA helicase</fullName>
    </submittedName>
</protein>
<dbReference type="GO" id="GO:0005524">
    <property type="term" value="F:ATP binding"/>
    <property type="evidence" value="ECO:0007669"/>
    <property type="project" value="UniProtKB-KW"/>
</dbReference>
<dbReference type="GO" id="GO:0016787">
    <property type="term" value="F:hydrolase activity"/>
    <property type="evidence" value="ECO:0007669"/>
    <property type="project" value="UniProtKB-KW"/>
</dbReference>
<keyword evidence="4 8" id="KW-0347">Helicase</keyword>